<sequence length="104" mass="11555">MLHEISPYFSYLKQDIDIIKENEASDARMIFRADGGPNPKRYNASTAPEIAVIMLGDGYAEGVATRDIVLNARTGGLQYITECNSAYDSLHYVLLFPSEDNGYT</sequence>
<comment type="caution">
    <text evidence="1">The sequence shown here is derived from an EMBL/GenBank/DDBJ whole genome shotgun (WGS) entry which is preliminary data.</text>
</comment>
<dbReference type="AlphaFoldDB" id="A0AAV7JPP3"/>
<proteinExistence type="predicted"/>
<gene>
    <name evidence="1" type="ORF">LOD99_7840</name>
</gene>
<keyword evidence="2" id="KW-1185">Reference proteome</keyword>
<reference evidence="1 2" key="1">
    <citation type="journal article" date="2023" name="BMC Biol.">
        <title>The compact genome of the sponge Oopsacas minuta (Hexactinellida) is lacking key metazoan core genes.</title>
        <authorList>
            <person name="Santini S."/>
            <person name="Schenkelaars Q."/>
            <person name="Jourda C."/>
            <person name="Duchesne M."/>
            <person name="Belahbib H."/>
            <person name="Rocher C."/>
            <person name="Selva M."/>
            <person name="Riesgo A."/>
            <person name="Vervoort M."/>
            <person name="Leys S.P."/>
            <person name="Kodjabachian L."/>
            <person name="Le Bivic A."/>
            <person name="Borchiellini C."/>
            <person name="Claverie J.M."/>
            <person name="Renard E."/>
        </authorList>
    </citation>
    <scope>NUCLEOTIDE SEQUENCE [LARGE SCALE GENOMIC DNA]</scope>
    <source>
        <strain evidence="1">SPO-2</strain>
    </source>
</reference>
<protein>
    <submittedName>
        <fullName evidence="1">Uncharacterized protein</fullName>
    </submittedName>
</protein>
<evidence type="ECO:0000313" key="1">
    <source>
        <dbReference type="EMBL" id="KAI6650789.1"/>
    </source>
</evidence>
<accession>A0AAV7JPP3</accession>
<name>A0AAV7JPP3_9METZ</name>
<dbReference type="PANTHER" id="PTHR45786">
    <property type="entry name" value="DNA BINDING PROTEIN-LIKE"/>
    <property type="match status" value="1"/>
</dbReference>
<dbReference type="EMBL" id="JAKMXF010000310">
    <property type="protein sequence ID" value="KAI6650789.1"/>
    <property type="molecule type" value="Genomic_DNA"/>
</dbReference>
<dbReference type="Proteomes" id="UP001165289">
    <property type="component" value="Unassembled WGS sequence"/>
</dbReference>
<dbReference type="PANTHER" id="PTHR45786:SF74">
    <property type="entry name" value="ATP-DEPENDENT DNA HELICASE"/>
    <property type="match status" value="1"/>
</dbReference>
<organism evidence="1 2">
    <name type="scientific">Oopsacas minuta</name>
    <dbReference type="NCBI Taxonomy" id="111878"/>
    <lineage>
        <taxon>Eukaryota</taxon>
        <taxon>Metazoa</taxon>
        <taxon>Porifera</taxon>
        <taxon>Hexactinellida</taxon>
        <taxon>Hexasterophora</taxon>
        <taxon>Lyssacinosida</taxon>
        <taxon>Leucopsacidae</taxon>
        <taxon>Oopsacas</taxon>
    </lineage>
</organism>
<evidence type="ECO:0000313" key="2">
    <source>
        <dbReference type="Proteomes" id="UP001165289"/>
    </source>
</evidence>